<dbReference type="GeneID" id="5018752"/>
<gene>
    <name evidence="2" type="ORF">GSPATT00035050001</name>
</gene>
<dbReference type="AlphaFoldDB" id="A0C453"/>
<dbReference type="OrthoDB" id="4062651at2759"/>
<dbReference type="PROSITE" id="PS50011">
    <property type="entry name" value="PROTEIN_KINASE_DOM"/>
    <property type="match status" value="1"/>
</dbReference>
<dbReference type="GO" id="GO:0005524">
    <property type="term" value="F:ATP binding"/>
    <property type="evidence" value="ECO:0007669"/>
    <property type="project" value="InterPro"/>
</dbReference>
<protein>
    <recommendedName>
        <fullName evidence="1">Protein kinase domain-containing protein</fullName>
    </recommendedName>
</protein>
<name>A0C453_PARTE</name>
<dbReference type="InterPro" id="IPR011009">
    <property type="entry name" value="Kinase-like_dom_sf"/>
</dbReference>
<dbReference type="PANTHER" id="PTHR44167:SF18">
    <property type="entry name" value="PROTEIN KINASE DOMAIN-CONTAINING PROTEIN"/>
    <property type="match status" value="1"/>
</dbReference>
<dbReference type="GO" id="GO:0035556">
    <property type="term" value="P:intracellular signal transduction"/>
    <property type="evidence" value="ECO:0000318"/>
    <property type="project" value="GO_Central"/>
</dbReference>
<organism evidence="2 3">
    <name type="scientific">Paramecium tetraurelia</name>
    <dbReference type="NCBI Taxonomy" id="5888"/>
    <lineage>
        <taxon>Eukaryota</taxon>
        <taxon>Sar</taxon>
        <taxon>Alveolata</taxon>
        <taxon>Ciliophora</taxon>
        <taxon>Intramacronucleata</taxon>
        <taxon>Oligohymenophorea</taxon>
        <taxon>Peniculida</taxon>
        <taxon>Parameciidae</taxon>
        <taxon>Paramecium</taxon>
    </lineage>
</organism>
<dbReference type="eggNOG" id="KOG0588">
    <property type="taxonomic scope" value="Eukaryota"/>
</dbReference>
<dbReference type="KEGG" id="ptm:GSPATT00035050001"/>
<dbReference type="HOGENOM" id="CLU_000288_177_2_1"/>
<reference evidence="2 3" key="1">
    <citation type="journal article" date="2006" name="Nature">
        <title>Global trends of whole-genome duplications revealed by the ciliate Paramecium tetraurelia.</title>
        <authorList>
            <consortium name="Genoscope"/>
            <person name="Aury J.-M."/>
            <person name="Jaillon O."/>
            <person name="Duret L."/>
            <person name="Noel B."/>
            <person name="Jubin C."/>
            <person name="Porcel B.M."/>
            <person name="Segurens B."/>
            <person name="Daubin V."/>
            <person name="Anthouard V."/>
            <person name="Aiach N."/>
            <person name="Arnaiz O."/>
            <person name="Billaut A."/>
            <person name="Beisson J."/>
            <person name="Blanc I."/>
            <person name="Bouhouche K."/>
            <person name="Camara F."/>
            <person name="Duharcourt S."/>
            <person name="Guigo R."/>
            <person name="Gogendeau D."/>
            <person name="Katinka M."/>
            <person name="Keller A.-M."/>
            <person name="Kissmehl R."/>
            <person name="Klotz C."/>
            <person name="Koll F."/>
            <person name="Le Moue A."/>
            <person name="Lepere C."/>
            <person name="Malinsky S."/>
            <person name="Nowacki M."/>
            <person name="Nowak J.K."/>
            <person name="Plattner H."/>
            <person name="Poulain J."/>
            <person name="Ruiz F."/>
            <person name="Serrano V."/>
            <person name="Zagulski M."/>
            <person name="Dessen P."/>
            <person name="Betermier M."/>
            <person name="Weissenbach J."/>
            <person name="Scarpelli C."/>
            <person name="Schachter V."/>
            <person name="Sperling L."/>
            <person name="Meyer E."/>
            <person name="Cohen J."/>
            <person name="Wincker P."/>
        </authorList>
    </citation>
    <scope>NUCLEOTIDE SEQUENCE [LARGE SCALE GENOMIC DNA]</scope>
    <source>
        <strain evidence="2 3">Stock d4-2</strain>
    </source>
</reference>
<dbReference type="Pfam" id="PF00069">
    <property type="entry name" value="Pkinase"/>
    <property type="match status" value="1"/>
</dbReference>
<feature type="domain" description="Protein kinase" evidence="1">
    <location>
        <begin position="131"/>
        <end position="383"/>
    </location>
</feature>
<evidence type="ECO:0000313" key="3">
    <source>
        <dbReference type="Proteomes" id="UP000000600"/>
    </source>
</evidence>
<accession>A0C453</accession>
<sequence>MTIVCCFKSNISQILEIIIYKILSAKQFYTLTLNIMLCYRKHSLFTKKYHIFKNDTQIHLGETITKIKYTINLTPQTMIDWSIDHQTKQLNGFWLSWKKQQKFFLMDATTCTLLKSTLNGIVTYGKHQILYEPIQCLSHSSFGSNFQLVKMKYLDSRDSYLCKTIQKCLQYTDDDFYYQIEILRSLDHSNIIKLKEVYNSNKNYHFVFDFPLGGSLADLIKSKQLQFKEVQLIIRQLMSTISFIHSKGYVHRNLKPEHIFFKEPNNLETLLISEFELGCSLVDFPNKHPNCRVHGYTAPEIKSKIFTQKCDIFSCGVILYKILTRKDLFDHESINYDEKMMLHLINQSDINPQYQNLLRQMLQFNPDLRATADQCLTIIDSILERTPTFSNFLDRFNLDNDGINDEIISIDLIQDQEELTENQDFIQKLPIIQINKRIEMSY</sequence>
<evidence type="ECO:0000259" key="1">
    <source>
        <dbReference type="PROSITE" id="PS50011"/>
    </source>
</evidence>
<dbReference type="SUPFAM" id="SSF56112">
    <property type="entry name" value="Protein kinase-like (PK-like)"/>
    <property type="match status" value="1"/>
</dbReference>
<evidence type="ECO:0000313" key="2">
    <source>
        <dbReference type="EMBL" id="CAK65570.1"/>
    </source>
</evidence>
<dbReference type="GO" id="GO:0004683">
    <property type="term" value="F:calcium/calmodulin-dependent protein kinase activity"/>
    <property type="evidence" value="ECO:0000318"/>
    <property type="project" value="GO_Central"/>
</dbReference>
<dbReference type="GO" id="GO:0005737">
    <property type="term" value="C:cytoplasm"/>
    <property type="evidence" value="ECO:0000318"/>
    <property type="project" value="GO_Central"/>
</dbReference>
<dbReference type="GO" id="GO:0005634">
    <property type="term" value="C:nucleus"/>
    <property type="evidence" value="ECO:0000318"/>
    <property type="project" value="GO_Central"/>
</dbReference>
<keyword evidence="3" id="KW-1185">Reference proteome</keyword>
<dbReference type="GO" id="GO:0009931">
    <property type="term" value="F:calcium-dependent protein serine/threonine kinase activity"/>
    <property type="evidence" value="ECO:0000318"/>
    <property type="project" value="GO_Central"/>
</dbReference>
<dbReference type="Gene3D" id="1.10.510.10">
    <property type="entry name" value="Transferase(Phosphotransferase) domain 1"/>
    <property type="match status" value="1"/>
</dbReference>
<proteinExistence type="predicted"/>
<dbReference type="STRING" id="5888.A0C453"/>
<dbReference type="RefSeq" id="XP_001432967.1">
    <property type="nucleotide sequence ID" value="XM_001432930.1"/>
</dbReference>
<dbReference type="PANTHER" id="PTHR44167">
    <property type="entry name" value="OVARIAN-SPECIFIC SERINE/THREONINE-PROTEIN KINASE LOK-RELATED"/>
    <property type="match status" value="1"/>
</dbReference>
<dbReference type="InterPro" id="IPR000719">
    <property type="entry name" value="Prot_kinase_dom"/>
</dbReference>
<dbReference type="Gene3D" id="3.30.200.20">
    <property type="entry name" value="Phosphorylase Kinase, domain 1"/>
    <property type="match status" value="1"/>
</dbReference>
<dbReference type="OMA" id="HQILYEP"/>
<dbReference type="Proteomes" id="UP000000600">
    <property type="component" value="Unassembled WGS sequence"/>
</dbReference>
<dbReference type="InParanoid" id="A0C453"/>
<dbReference type="GO" id="GO:0005516">
    <property type="term" value="F:calmodulin binding"/>
    <property type="evidence" value="ECO:0000318"/>
    <property type="project" value="GO_Central"/>
</dbReference>
<dbReference type="EMBL" id="CT868039">
    <property type="protein sequence ID" value="CAK65570.1"/>
    <property type="molecule type" value="Genomic_DNA"/>
</dbReference>